<organism evidence="4 5">
    <name type="scientific">Wickerhamomyces ciferrii (strain ATCC 14091 / BCRC 22168 / CBS 111 / JCM 3599 / NBRC 0793 / NRRL Y-1031 F-60-10)</name>
    <name type="common">Yeast</name>
    <name type="synonym">Pichia ciferrii</name>
    <dbReference type="NCBI Taxonomy" id="1206466"/>
    <lineage>
        <taxon>Eukaryota</taxon>
        <taxon>Fungi</taxon>
        <taxon>Dikarya</taxon>
        <taxon>Ascomycota</taxon>
        <taxon>Saccharomycotina</taxon>
        <taxon>Saccharomycetes</taxon>
        <taxon>Phaffomycetales</taxon>
        <taxon>Wickerhamomycetaceae</taxon>
        <taxon>Wickerhamomyces</taxon>
    </lineage>
</organism>
<evidence type="ECO:0000313" key="5">
    <source>
        <dbReference type="Proteomes" id="UP000009328"/>
    </source>
</evidence>
<reference evidence="4 5" key="1">
    <citation type="journal article" date="2012" name="Eukaryot. Cell">
        <title>Draft genome sequence of Wickerhamomyces ciferrii NRRL Y-1031 F-60-10.</title>
        <authorList>
            <person name="Schneider J."/>
            <person name="Andrea H."/>
            <person name="Blom J."/>
            <person name="Jaenicke S."/>
            <person name="Ruckert C."/>
            <person name="Schorsch C."/>
            <person name="Szczepanowski R."/>
            <person name="Farwick M."/>
            <person name="Goesmann A."/>
            <person name="Puhler A."/>
            <person name="Schaffer S."/>
            <person name="Tauch A."/>
            <person name="Kohler T."/>
            <person name="Brinkrolf K."/>
        </authorList>
    </citation>
    <scope>NUCLEOTIDE SEQUENCE [LARGE SCALE GENOMIC DNA]</scope>
    <source>
        <strain evidence="5">ATCC 14091 / BCRC 22168 / CBS 111 / JCM 3599 / NBRC 0793 / NRRL Y-1031 F-60-10</strain>
    </source>
</reference>
<dbReference type="Pfam" id="PF10186">
    <property type="entry name" value="ATG14"/>
    <property type="match status" value="1"/>
</dbReference>
<dbReference type="InterPro" id="IPR018791">
    <property type="entry name" value="UV_resistance/autophagy_Atg14"/>
</dbReference>
<evidence type="ECO:0000313" key="4">
    <source>
        <dbReference type="EMBL" id="CCH44033.1"/>
    </source>
</evidence>
<keyword evidence="3" id="KW-0175">Coiled coil</keyword>
<name>K0KRQ9_WICCF</name>
<proteinExistence type="inferred from homology"/>
<dbReference type="AlphaFoldDB" id="K0KRQ9"/>
<dbReference type="InParanoid" id="K0KRQ9"/>
<protein>
    <recommendedName>
        <fullName evidence="2">Autophagy-related protein 14</fullName>
    </recommendedName>
</protein>
<evidence type="ECO:0000256" key="3">
    <source>
        <dbReference type="ARBA" id="ARBA00023054"/>
    </source>
</evidence>
<dbReference type="Proteomes" id="UP000009328">
    <property type="component" value="Unassembled WGS sequence"/>
</dbReference>
<dbReference type="GO" id="GO:0032991">
    <property type="term" value="C:protein-containing complex"/>
    <property type="evidence" value="ECO:0007669"/>
    <property type="project" value="UniProtKB-ARBA"/>
</dbReference>
<dbReference type="HOGENOM" id="CLU_718057_0_0_1"/>
<dbReference type="EMBL" id="CAIF01000101">
    <property type="protein sequence ID" value="CCH44033.1"/>
    <property type="molecule type" value="Genomic_DNA"/>
</dbReference>
<keyword evidence="5" id="KW-1185">Reference proteome</keyword>
<gene>
    <name evidence="4" type="ORF">BN7_3590</name>
</gene>
<accession>K0KRQ9</accession>
<comment type="similarity">
    <text evidence="1">Belongs to the ATG14 family.</text>
</comment>
<evidence type="ECO:0000256" key="2">
    <source>
        <dbReference type="ARBA" id="ARBA00013807"/>
    </source>
</evidence>
<dbReference type="GO" id="GO:0005737">
    <property type="term" value="C:cytoplasm"/>
    <property type="evidence" value="ECO:0007669"/>
    <property type="project" value="UniProtKB-ARBA"/>
</dbReference>
<comment type="caution">
    <text evidence="4">The sequence shown here is derived from an EMBL/GenBank/DDBJ whole genome shotgun (WGS) entry which is preliminary data.</text>
</comment>
<sequence length="385" mass="45190">MTRCGICHIHGGNDNGSDHQLLCSSCTNFQLLKPKLNYINLLIELDFNKKSVNQILQNCIQGENITFLKDYINDKQDKVVNDSVSIHSIAALSSQLLTIDSKLIQRKNNKILREINILKSKSDSKKLRLESLNLEKHEKLQKIASKSLNYNKDQITSKINQILDDSLKFQKQINNNQSILFQELINIYNIKKRKTSNQLIFLISFNPIISIYNLTQYPLELINSSLLQITKFIYQISQIWFINLPYDIKIMTKEDQFNPKIQNFEILPKLADSNTSSIFDISKNDLIWFINSLSRLILNIMEILKFFQLDEKIHNYKTLFKIDELIYKIVNNNHEITSNDSNDFKPGEIDLYELNQLIYKYLINKIKEKNNEWQVIKNDIFDDDE</sequence>
<evidence type="ECO:0000256" key="1">
    <source>
        <dbReference type="ARBA" id="ARBA00009574"/>
    </source>
</evidence>